<reference evidence="3 4" key="1">
    <citation type="submission" date="2024-12" db="EMBL/GenBank/DDBJ databases">
        <authorList>
            <person name="Lee Y."/>
        </authorList>
    </citation>
    <scope>NUCLEOTIDE SEQUENCE [LARGE SCALE GENOMIC DNA]</scope>
    <source>
        <strain evidence="3 4">03SUJ4</strain>
    </source>
</reference>
<feature type="transmembrane region" description="Helical" evidence="1">
    <location>
        <begin position="6"/>
        <end position="23"/>
    </location>
</feature>
<keyword evidence="1" id="KW-0812">Transmembrane</keyword>
<dbReference type="Pfam" id="PF07589">
    <property type="entry name" value="PEP-CTERM"/>
    <property type="match status" value="1"/>
</dbReference>
<proteinExistence type="predicted"/>
<dbReference type="NCBIfam" id="TIGR02595">
    <property type="entry name" value="PEP_CTERM"/>
    <property type="match status" value="1"/>
</dbReference>
<organism evidence="3 4">
    <name type="scientific">Terriglobus aquaticus</name>
    <dbReference type="NCBI Taxonomy" id="940139"/>
    <lineage>
        <taxon>Bacteria</taxon>
        <taxon>Pseudomonadati</taxon>
        <taxon>Acidobacteriota</taxon>
        <taxon>Terriglobia</taxon>
        <taxon>Terriglobales</taxon>
        <taxon>Acidobacteriaceae</taxon>
        <taxon>Terriglobus</taxon>
    </lineage>
</organism>
<evidence type="ECO:0000313" key="3">
    <source>
        <dbReference type="EMBL" id="MFN2975691.1"/>
    </source>
</evidence>
<accession>A0ABW9KIV0</accession>
<keyword evidence="4" id="KW-1185">Reference proteome</keyword>
<evidence type="ECO:0000256" key="1">
    <source>
        <dbReference type="SAM" id="Phobius"/>
    </source>
</evidence>
<comment type="caution">
    <text evidence="3">The sequence shown here is derived from an EMBL/GenBank/DDBJ whole genome shotgun (WGS) entry which is preliminary data.</text>
</comment>
<name>A0ABW9KIV0_9BACT</name>
<keyword evidence="1" id="KW-0472">Membrane</keyword>
<sequence>MSTPEQSSLALLGTGVLGVIVAARRRFAA</sequence>
<evidence type="ECO:0000259" key="2">
    <source>
        <dbReference type="Pfam" id="PF07589"/>
    </source>
</evidence>
<dbReference type="Proteomes" id="UP001634747">
    <property type="component" value="Unassembled WGS sequence"/>
</dbReference>
<keyword evidence="1" id="KW-1133">Transmembrane helix</keyword>
<evidence type="ECO:0000313" key="4">
    <source>
        <dbReference type="Proteomes" id="UP001634747"/>
    </source>
</evidence>
<feature type="domain" description="Ice-binding protein C-terminal" evidence="2">
    <location>
        <begin position="3"/>
        <end position="26"/>
    </location>
</feature>
<dbReference type="InterPro" id="IPR013424">
    <property type="entry name" value="Ice-binding_C"/>
</dbReference>
<gene>
    <name evidence="3" type="ORF">ACK2TP_07940</name>
</gene>
<dbReference type="RefSeq" id="WP_399260790.1">
    <property type="nucleotide sequence ID" value="NZ_BAABBH010000001.1"/>
</dbReference>
<dbReference type="EMBL" id="JBJYXY010000001">
    <property type="protein sequence ID" value="MFN2975691.1"/>
    <property type="molecule type" value="Genomic_DNA"/>
</dbReference>
<protein>
    <submittedName>
        <fullName evidence="3">PEP-CTERM sorting domain-containing protein</fullName>
    </submittedName>
</protein>